<organism evidence="1 2">
    <name type="scientific">Solanum bulbocastanum</name>
    <name type="common">Wild potato</name>
    <dbReference type="NCBI Taxonomy" id="147425"/>
    <lineage>
        <taxon>Eukaryota</taxon>
        <taxon>Viridiplantae</taxon>
        <taxon>Streptophyta</taxon>
        <taxon>Embryophyta</taxon>
        <taxon>Tracheophyta</taxon>
        <taxon>Spermatophyta</taxon>
        <taxon>Magnoliopsida</taxon>
        <taxon>eudicotyledons</taxon>
        <taxon>Gunneridae</taxon>
        <taxon>Pentapetalae</taxon>
        <taxon>asterids</taxon>
        <taxon>lamiids</taxon>
        <taxon>Solanales</taxon>
        <taxon>Solanaceae</taxon>
        <taxon>Solanoideae</taxon>
        <taxon>Solaneae</taxon>
        <taxon>Solanum</taxon>
    </lineage>
</organism>
<dbReference type="Proteomes" id="UP001371456">
    <property type="component" value="Unassembled WGS sequence"/>
</dbReference>
<evidence type="ECO:0008006" key="3">
    <source>
        <dbReference type="Google" id="ProtNLM"/>
    </source>
</evidence>
<protein>
    <recommendedName>
        <fullName evidence="3">DUF4283 domain-containing protein</fullName>
    </recommendedName>
</protein>
<proteinExistence type="predicted"/>
<dbReference type="InterPro" id="IPR040256">
    <property type="entry name" value="At4g02000-like"/>
</dbReference>
<dbReference type="EMBL" id="JBANQN010000009">
    <property type="protein sequence ID" value="KAK6779929.1"/>
    <property type="molecule type" value="Genomic_DNA"/>
</dbReference>
<sequence>MNNQYQCRIQRWTPWFNPKEETLIALAWISFSSLSTQMFAREALFSLASAVGTPLQVDKATTGKSRPSVAWGHKEEECRLAMKVEGGLIDETKINGAKFKGDVRSILDVKKKVFSLQQTRKEFDVLRDEKFGQYEGLHVTDELFGESGNTLDSDKQIEQTGKLKQCCHNEPTNQQALVTHEKEFIVMEKIDGKDINPNTRTIFILDQEVATNNLNESKEK</sequence>
<comment type="caution">
    <text evidence="1">The sequence shown here is derived from an EMBL/GenBank/DDBJ whole genome shotgun (WGS) entry which is preliminary data.</text>
</comment>
<name>A0AAN8T569_SOLBU</name>
<evidence type="ECO:0000313" key="1">
    <source>
        <dbReference type="EMBL" id="KAK6779929.1"/>
    </source>
</evidence>
<reference evidence="1 2" key="1">
    <citation type="submission" date="2024-02" db="EMBL/GenBank/DDBJ databases">
        <title>de novo genome assembly of Solanum bulbocastanum strain 11H21.</title>
        <authorList>
            <person name="Hosaka A.J."/>
        </authorList>
    </citation>
    <scope>NUCLEOTIDE SEQUENCE [LARGE SCALE GENOMIC DNA]</scope>
    <source>
        <tissue evidence="1">Young leaves</tissue>
    </source>
</reference>
<dbReference type="PANTHER" id="PTHR31286:SF179">
    <property type="entry name" value="RNASE H TYPE-1 DOMAIN-CONTAINING PROTEIN"/>
    <property type="match status" value="1"/>
</dbReference>
<dbReference type="AlphaFoldDB" id="A0AAN8T569"/>
<accession>A0AAN8T569</accession>
<dbReference type="PANTHER" id="PTHR31286">
    <property type="entry name" value="GLYCINE-RICH CELL WALL STRUCTURAL PROTEIN 1.8-LIKE"/>
    <property type="match status" value="1"/>
</dbReference>
<gene>
    <name evidence="1" type="ORF">RDI58_022113</name>
</gene>
<keyword evidence="2" id="KW-1185">Reference proteome</keyword>
<evidence type="ECO:0000313" key="2">
    <source>
        <dbReference type="Proteomes" id="UP001371456"/>
    </source>
</evidence>